<comment type="caution">
    <text evidence="4">The sequence shown here is derived from an EMBL/GenBank/DDBJ whole genome shotgun (WGS) entry which is preliminary data.</text>
</comment>
<dbReference type="EMBL" id="JBHLXJ010000018">
    <property type="protein sequence ID" value="MFC0351707.1"/>
    <property type="molecule type" value="Genomic_DNA"/>
</dbReference>
<dbReference type="PANTHER" id="PTHR30386">
    <property type="entry name" value="MEMBRANE FUSION SUBUNIT OF EMRAB-TOLC MULTIDRUG EFFLUX PUMP"/>
    <property type="match status" value="1"/>
</dbReference>
<keyword evidence="1" id="KW-0175">Coiled coil</keyword>
<reference evidence="4 5" key="1">
    <citation type="submission" date="2024-09" db="EMBL/GenBank/DDBJ databases">
        <authorList>
            <person name="Sun Q."/>
            <person name="Mori K."/>
        </authorList>
    </citation>
    <scope>NUCLEOTIDE SEQUENCE [LARGE SCALE GENOMIC DNA]</scope>
    <source>
        <strain evidence="4 5">CCM 8677</strain>
    </source>
</reference>
<evidence type="ECO:0000256" key="1">
    <source>
        <dbReference type="SAM" id="Coils"/>
    </source>
</evidence>
<evidence type="ECO:0000259" key="3">
    <source>
        <dbReference type="Pfam" id="PF26002"/>
    </source>
</evidence>
<proteinExistence type="predicted"/>
<dbReference type="Proteomes" id="UP001589844">
    <property type="component" value="Unassembled WGS sequence"/>
</dbReference>
<sequence>MSFKENTEPSSEVCRGDTSPLFRPEVTAALGSQWMGAIRLAQPISAWLIAGVAMLVAIALIAFLSFGSMTKKARVTGITVPTAGNISIAAPNAGILTQSHVKEGEVVKTGQVLFTLSTLRQNSQGEITALIAHQLRARQDTLISEQRLRETATNDKKIALQQRQANLQIESDQIDQEIDLAKRRLSLSQQSIEKFQTLQNSGYVSAAQTQQKQEENIDLATRLSNLQRNKTQLQANQVNLQSEINTLANTLATELAQLARAKAGLQQEIAENNNRHSSQIIAPQAGMITAITNQTGQNINGGQVLATLIPAVDVSNVTNAQDQHALEVHLYAPSKTAGFVSAGQQVLIRYNAYPYQKFGLQSGTVIDVSKTPFAPNELPQHLASTILSNAQQNILGFNSNEALYRIKVQLKQQSINAYGKAQAIKPGMTLEADVVQDRRKIWEWIIEPVLAVTRSAAP</sequence>
<dbReference type="InterPro" id="IPR050739">
    <property type="entry name" value="MFP"/>
</dbReference>
<keyword evidence="5" id="KW-1185">Reference proteome</keyword>
<feature type="domain" description="AprE-like beta-barrel" evidence="3">
    <location>
        <begin position="331"/>
        <end position="435"/>
    </location>
</feature>
<dbReference type="PANTHER" id="PTHR30386:SF28">
    <property type="entry name" value="EXPORTED PROTEIN"/>
    <property type="match status" value="1"/>
</dbReference>
<organism evidence="4 5">
    <name type="scientific">Undibacterium danionis</name>
    <dbReference type="NCBI Taxonomy" id="1812100"/>
    <lineage>
        <taxon>Bacteria</taxon>
        <taxon>Pseudomonadati</taxon>
        <taxon>Pseudomonadota</taxon>
        <taxon>Betaproteobacteria</taxon>
        <taxon>Burkholderiales</taxon>
        <taxon>Oxalobacteraceae</taxon>
        <taxon>Undibacterium</taxon>
    </lineage>
</organism>
<keyword evidence="2" id="KW-0812">Transmembrane</keyword>
<keyword evidence="2" id="KW-1133">Transmembrane helix</keyword>
<dbReference type="Gene3D" id="2.40.30.170">
    <property type="match status" value="1"/>
</dbReference>
<evidence type="ECO:0000313" key="4">
    <source>
        <dbReference type="EMBL" id="MFC0351707.1"/>
    </source>
</evidence>
<protein>
    <submittedName>
        <fullName evidence="4">HlyD family secretion protein</fullName>
    </submittedName>
</protein>
<keyword evidence="2" id="KW-0472">Membrane</keyword>
<accession>A0ABV6IIQ5</accession>
<name>A0ABV6IIQ5_9BURK</name>
<dbReference type="PRINTS" id="PR01490">
    <property type="entry name" value="RTXTOXIND"/>
</dbReference>
<gene>
    <name evidence="4" type="ORF">ACFFJH_17930</name>
</gene>
<dbReference type="Pfam" id="PF26002">
    <property type="entry name" value="Beta-barrel_AprE"/>
    <property type="match status" value="1"/>
</dbReference>
<evidence type="ECO:0000256" key="2">
    <source>
        <dbReference type="SAM" id="Phobius"/>
    </source>
</evidence>
<feature type="coiled-coil region" evidence="1">
    <location>
        <begin position="209"/>
        <end position="275"/>
    </location>
</feature>
<dbReference type="RefSeq" id="WP_390214333.1">
    <property type="nucleotide sequence ID" value="NZ_JBHLXJ010000018.1"/>
</dbReference>
<evidence type="ECO:0000313" key="5">
    <source>
        <dbReference type="Proteomes" id="UP001589844"/>
    </source>
</evidence>
<feature type="transmembrane region" description="Helical" evidence="2">
    <location>
        <begin position="44"/>
        <end position="66"/>
    </location>
</feature>
<dbReference type="Gene3D" id="2.40.50.100">
    <property type="match status" value="1"/>
</dbReference>
<dbReference type="InterPro" id="IPR058982">
    <property type="entry name" value="Beta-barrel_AprE"/>
</dbReference>